<reference evidence="9 10" key="1">
    <citation type="submission" date="2024-07" db="EMBL/GenBank/DDBJ databases">
        <authorList>
            <person name="Ren Q."/>
        </authorList>
    </citation>
    <scope>NUCLEOTIDE SEQUENCE [LARGE SCALE GENOMIC DNA]</scope>
    <source>
        <strain evidence="9 10">REN37</strain>
    </source>
</reference>
<comment type="subunit">
    <text evidence="7">Homotrimer.</text>
</comment>
<evidence type="ECO:0000313" key="9">
    <source>
        <dbReference type="EMBL" id="MEY1661482.1"/>
    </source>
</evidence>
<dbReference type="PROSITE" id="PS00101">
    <property type="entry name" value="HEXAPEP_TRANSFERASES"/>
    <property type="match status" value="1"/>
</dbReference>
<dbReference type="InterPro" id="IPR011004">
    <property type="entry name" value="Trimer_LpxA-like_sf"/>
</dbReference>
<keyword evidence="2 7" id="KW-0441">Lipid A biosynthesis</keyword>
<comment type="pathway">
    <text evidence="7">Bacterial outer membrane biogenesis; LPS lipid A biosynthesis.</text>
</comment>
<evidence type="ECO:0000256" key="6">
    <source>
        <dbReference type="ARBA" id="ARBA00023315"/>
    </source>
</evidence>
<name>A0ABV4AGC5_9GAMM</name>
<evidence type="ECO:0000259" key="8">
    <source>
        <dbReference type="Pfam" id="PF04613"/>
    </source>
</evidence>
<dbReference type="CDD" id="cd03352">
    <property type="entry name" value="LbH_LpxD"/>
    <property type="match status" value="1"/>
</dbReference>
<dbReference type="InterPro" id="IPR007691">
    <property type="entry name" value="LpxD"/>
</dbReference>
<dbReference type="GO" id="GO:0103118">
    <property type="term" value="F:UDP-3-O-[(3R)-3-hydroxyacyl]-glucosamine N-acyltransferase activity"/>
    <property type="evidence" value="ECO:0007669"/>
    <property type="project" value="UniProtKB-EC"/>
</dbReference>
<comment type="catalytic activity">
    <reaction evidence="7">
        <text>a UDP-3-O-[(3R)-3-hydroxyacyl]-alpha-D-glucosamine + a (3R)-hydroxyacyl-[ACP] = a UDP-2-N,3-O-bis[(3R)-3-hydroxyacyl]-alpha-D-glucosamine + holo-[ACP] + H(+)</text>
        <dbReference type="Rhea" id="RHEA:53836"/>
        <dbReference type="Rhea" id="RHEA-COMP:9685"/>
        <dbReference type="Rhea" id="RHEA-COMP:9945"/>
        <dbReference type="ChEBI" id="CHEBI:15378"/>
        <dbReference type="ChEBI" id="CHEBI:64479"/>
        <dbReference type="ChEBI" id="CHEBI:78827"/>
        <dbReference type="ChEBI" id="CHEBI:137740"/>
        <dbReference type="ChEBI" id="CHEBI:137748"/>
        <dbReference type="EC" id="2.3.1.191"/>
    </reaction>
</comment>
<dbReference type="PANTHER" id="PTHR43378:SF2">
    <property type="entry name" value="UDP-3-O-ACYLGLUCOSAMINE N-ACYLTRANSFERASE 1, MITOCHONDRIAL-RELATED"/>
    <property type="match status" value="1"/>
</dbReference>
<keyword evidence="1 7" id="KW-0444">Lipid biosynthesis</keyword>
<dbReference type="InterPro" id="IPR018357">
    <property type="entry name" value="Hexapep_transf_CS"/>
</dbReference>
<dbReference type="Pfam" id="PF04613">
    <property type="entry name" value="LpxD"/>
    <property type="match status" value="1"/>
</dbReference>
<dbReference type="EC" id="2.3.1.191" evidence="7"/>
<evidence type="ECO:0000256" key="3">
    <source>
        <dbReference type="ARBA" id="ARBA00022679"/>
    </source>
</evidence>
<comment type="caution">
    <text evidence="9">The sequence shown here is derived from an EMBL/GenBank/DDBJ whole genome shotgun (WGS) entry which is preliminary data.</text>
</comment>
<dbReference type="Pfam" id="PF00132">
    <property type="entry name" value="Hexapep"/>
    <property type="match status" value="2"/>
</dbReference>
<feature type="domain" description="UDP-3-O-[3-hydroxymyristoyl] glucosamine N-acyltransferase non-repeat region" evidence="8">
    <location>
        <begin position="22"/>
        <end position="88"/>
    </location>
</feature>
<keyword evidence="3 7" id="KW-0808">Transferase</keyword>
<keyword evidence="6 7" id="KW-0012">Acyltransferase</keyword>
<organism evidence="9 10">
    <name type="scientific">Isoalcanivorax beigongshangi</name>
    <dbReference type="NCBI Taxonomy" id="3238810"/>
    <lineage>
        <taxon>Bacteria</taxon>
        <taxon>Pseudomonadati</taxon>
        <taxon>Pseudomonadota</taxon>
        <taxon>Gammaproteobacteria</taxon>
        <taxon>Oceanospirillales</taxon>
        <taxon>Alcanivoracaceae</taxon>
        <taxon>Isoalcanivorax</taxon>
    </lineage>
</organism>
<evidence type="ECO:0000256" key="2">
    <source>
        <dbReference type="ARBA" id="ARBA00022556"/>
    </source>
</evidence>
<evidence type="ECO:0000256" key="5">
    <source>
        <dbReference type="ARBA" id="ARBA00023098"/>
    </source>
</evidence>
<dbReference type="NCBIfam" id="TIGR01853">
    <property type="entry name" value="lipid_A_lpxD"/>
    <property type="match status" value="1"/>
</dbReference>
<protein>
    <recommendedName>
        <fullName evidence="7">UDP-3-O-acylglucosamine N-acyltransferase</fullName>
        <ecNumber evidence="7">2.3.1.191</ecNumber>
    </recommendedName>
</protein>
<keyword evidence="10" id="KW-1185">Reference proteome</keyword>
<dbReference type="InterPro" id="IPR001451">
    <property type="entry name" value="Hexapep"/>
</dbReference>
<dbReference type="PANTHER" id="PTHR43378">
    <property type="entry name" value="UDP-3-O-ACYLGLUCOSAMINE N-ACYLTRANSFERASE"/>
    <property type="match status" value="1"/>
</dbReference>
<comment type="similarity">
    <text evidence="7">Belongs to the transferase hexapeptide repeat family. LpxD subfamily.</text>
</comment>
<keyword evidence="5 7" id="KW-0443">Lipid metabolism</keyword>
<dbReference type="InterPro" id="IPR020573">
    <property type="entry name" value="UDP_GlcNAc_AcTrfase_non-rep"/>
</dbReference>
<accession>A0ABV4AGC5</accession>
<gene>
    <name evidence="7 9" type="primary">lpxD</name>
    <name evidence="9" type="ORF">AB5I84_04885</name>
</gene>
<dbReference type="Gene3D" id="1.20.5.170">
    <property type="match status" value="1"/>
</dbReference>
<dbReference type="NCBIfam" id="NF002060">
    <property type="entry name" value="PRK00892.1"/>
    <property type="match status" value="1"/>
</dbReference>
<dbReference type="Proteomes" id="UP001562065">
    <property type="component" value="Unassembled WGS sequence"/>
</dbReference>
<evidence type="ECO:0000256" key="7">
    <source>
        <dbReference type="HAMAP-Rule" id="MF_00523"/>
    </source>
</evidence>
<dbReference type="Gene3D" id="3.40.1390.10">
    <property type="entry name" value="MurE/MurF, N-terminal domain"/>
    <property type="match status" value="1"/>
</dbReference>
<evidence type="ECO:0000313" key="10">
    <source>
        <dbReference type="Proteomes" id="UP001562065"/>
    </source>
</evidence>
<proteinExistence type="inferred from homology"/>
<feature type="active site" description="Proton acceptor" evidence="7">
    <location>
        <position position="239"/>
    </location>
</feature>
<comment type="function">
    <text evidence="7">Catalyzes the N-acylation of UDP-3-O-acylglucosamine using 3-hydroxyacyl-ACP as the acyl donor. Is involved in the biosynthesis of lipid A, a phosphorylated glycolipid that anchors the lipopolysaccharide to the outer membrane of the cell.</text>
</comment>
<dbReference type="HAMAP" id="MF_00523">
    <property type="entry name" value="LpxD"/>
    <property type="match status" value="1"/>
</dbReference>
<keyword evidence="4 7" id="KW-0677">Repeat</keyword>
<sequence>MQTLTLAALAEALGATLRGPGDTVITGLGTLKAATGEQLAFLANPRYRSQLAETTAGAVLCTAADAEHAPGAVLVVDDPYQAFARASHWFDRAPRPAAGIHPRAVVSELAQVHPSASIGANAVIEDGVTIGADVVIMPGCFIGAGSSLAEGVRLWPNVTIYHGVKIGPGTIIHAGSVVGADGFGFAFSAGQWHKVAQVGGVSIGAGVEIGANVTIDRGAIDDTLIGDGVILDDQVHLGHNVVVGDHTAMAGKVGVSGSTRIGRHCLLGGAVGVAGHLDIADGVTVLGMTLVSRSLTERGVYGSALPADRQDRWQRNAARFRHLDELYRRVRTLEKGRRDGD</sequence>
<dbReference type="RefSeq" id="WP_369454738.1">
    <property type="nucleotide sequence ID" value="NZ_JBGCUO010000001.1"/>
</dbReference>
<dbReference type="Gene3D" id="2.160.10.10">
    <property type="entry name" value="Hexapeptide repeat proteins"/>
    <property type="match status" value="1"/>
</dbReference>
<evidence type="ECO:0000256" key="4">
    <source>
        <dbReference type="ARBA" id="ARBA00022737"/>
    </source>
</evidence>
<dbReference type="SUPFAM" id="SSF51161">
    <property type="entry name" value="Trimeric LpxA-like enzymes"/>
    <property type="match status" value="1"/>
</dbReference>
<dbReference type="EMBL" id="JBGCUO010000001">
    <property type="protein sequence ID" value="MEY1661482.1"/>
    <property type="molecule type" value="Genomic_DNA"/>
</dbReference>
<evidence type="ECO:0000256" key="1">
    <source>
        <dbReference type="ARBA" id="ARBA00022516"/>
    </source>
</evidence>